<evidence type="ECO:0000313" key="1">
    <source>
        <dbReference type="EMBL" id="QJA94197.1"/>
    </source>
</evidence>
<organism evidence="1">
    <name type="scientific">viral metagenome</name>
    <dbReference type="NCBI Taxonomy" id="1070528"/>
    <lineage>
        <taxon>unclassified sequences</taxon>
        <taxon>metagenomes</taxon>
        <taxon>organismal metagenomes</taxon>
    </lineage>
</organism>
<accession>A0A6M3LG18</accession>
<reference evidence="1" key="1">
    <citation type="submission" date="2020-03" db="EMBL/GenBank/DDBJ databases">
        <title>The deep terrestrial virosphere.</title>
        <authorList>
            <person name="Holmfeldt K."/>
            <person name="Nilsson E."/>
            <person name="Simone D."/>
            <person name="Lopez-Fernandez M."/>
            <person name="Wu X."/>
            <person name="de Brujin I."/>
            <person name="Lundin D."/>
            <person name="Andersson A."/>
            <person name="Bertilsson S."/>
            <person name="Dopson M."/>
        </authorList>
    </citation>
    <scope>NUCLEOTIDE SEQUENCE</scope>
    <source>
        <strain evidence="1">MM415B03934</strain>
    </source>
</reference>
<gene>
    <name evidence="1" type="ORF">MM415B03934_0009</name>
</gene>
<dbReference type="EMBL" id="MT143211">
    <property type="protein sequence ID" value="QJA94197.1"/>
    <property type="molecule type" value="Genomic_DNA"/>
</dbReference>
<sequence length="179" mass="18606">MQKRLFCILAVLITFALFCSASFAAVGVRQDGTMQGTATDLNLTGVETSNDGSTFTLNVGKYGLYELAVTGDTLVAADSGKTIILESSGIGFSTAIFNLPAAVTSDTLTTVSLNYTIVAADQTRIRLEPSGSDRIVYAGLVGGDALQSPATTGDTVTVMSFRTGQWAVTNIGGTWIDGN</sequence>
<proteinExistence type="predicted"/>
<name>A0A6M3LG18_9ZZZZ</name>
<protein>
    <submittedName>
        <fullName evidence="1">Uncharacterized protein</fullName>
    </submittedName>
</protein>
<dbReference type="AlphaFoldDB" id="A0A6M3LG18"/>